<feature type="domain" description="Non-reducing end beta-L-arabinofuranosidase-like GH127 catalytic" evidence="1">
    <location>
        <begin position="18"/>
        <end position="447"/>
    </location>
</feature>
<dbReference type="Pfam" id="PF20737">
    <property type="entry name" value="Glyco_hydro127C"/>
    <property type="match status" value="1"/>
</dbReference>
<sequence length="676" mass="78949">MIPQISSYQKNSELPYRNVELKKGFWKDRNRTNQEISIFYQWDQLEKAGSVDNFRIVGNLKKGFRKGFFYCDSDVHKWADAASIILASHYDGKLNDIIDEYIAIMEHAQLPDGYLYTYNQFHFPDRRWANIQIEHELYCLGHFIEAGISHFQATHSKKLLDIVSKSADLIVDSFQNCSPLMTPGHPEIEIALLKLYQITQNKKYLNMAQHFIEQRGKSHNFIFNLVKQNFDQNRRNKLIEIQKNELNFVEKQYHGFDFNEMAQKKEPFAMAFRSLVSFLSGKYFQQHKPLRKWKSPVGHSVRFGYFVTAATKLYLENGDSTLLSTLERLWDKMVSRRMYITGGVGSLPIIEGFGRDYELNNSYAYCETCAAIASIFWSWEMALATSEPKYHDLIERQLYNAASVGISLDGTKYLYRNILESEGHFERKPWFDTPCCPSNISRLWGHLGKYIYSSSNNSIWVNQYIESETRFKLNDSKEGKMQEVKIQMASQFPWGGKSNIQFRMASSHEFNLILRIPSWVEHFELKCNDSSIPYTLLNNPSSNSQIFPDRLLHNSYYINVLRTWQPDDVISINFPMKVQINYSNPKVRSNNHKIALSRGPLIYCLEDIDNLNEDMSNVKVDLNEPIQIEFNDSLLKGVTTLQARSNKSTPLNFVPYFTWLNRKKSKMQVWIRTNNS</sequence>
<dbReference type="SUPFAM" id="SSF48208">
    <property type="entry name" value="Six-hairpin glycosidases"/>
    <property type="match status" value="1"/>
</dbReference>
<evidence type="ECO:0000259" key="1">
    <source>
        <dbReference type="Pfam" id="PF07944"/>
    </source>
</evidence>
<dbReference type="Proteomes" id="UP001208689">
    <property type="component" value="Chromosome"/>
</dbReference>
<evidence type="ECO:0000313" key="5">
    <source>
        <dbReference type="Proteomes" id="UP001208689"/>
    </source>
</evidence>
<proteinExistence type="predicted"/>
<name>A0ABY6HWP1_9ARCH</name>
<evidence type="ECO:0000259" key="2">
    <source>
        <dbReference type="Pfam" id="PF20736"/>
    </source>
</evidence>
<dbReference type="PANTHER" id="PTHR43465">
    <property type="entry name" value="DUF1680 DOMAIN PROTEIN (AFU_ORTHOLOGUE AFUA_1G08910)"/>
    <property type="match status" value="1"/>
</dbReference>
<feature type="domain" description="Non-reducing end beta-L-arabinofuranosidase-like GH127 C-terminal" evidence="3">
    <location>
        <begin position="578"/>
        <end position="672"/>
    </location>
</feature>
<dbReference type="Pfam" id="PF20736">
    <property type="entry name" value="Glyco_hydro127M"/>
    <property type="match status" value="1"/>
</dbReference>
<evidence type="ECO:0000313" key="4">
    <source>
        <dbReference type="EMBL" id="UYP47950.1"/>
    </source>
</evidence>
<reference evidence="4" key="1">
    <citation type="submission" date="2022-09" db="EMBL/GenBank/DDBJ databases">
        <title>Actin cytoskeleton and complex cell architecture in an #Asgard archaeon.</title>
        <authorList>
            <person name="Ponce Toledo R.I."/>
            <person name="Schleper C."/>
            <person name="Rodrigues Oliveira T."/>
            <person name="Wollweber F."/>
            <person name="Xu J."/>
            <person name="Rittmann S."/>
            <person name="Klingl A."/>
            <person name="Pilhofer M."/>
        </authorList>
    </citation>
    <scope>NUCLEOTIDE SEQUENCE</scope>
    <source>
        <strain evidence="4">B-35</strain>
    </source>
</reference>
<dbReference type="InterPro" id="IPR049049">
    <property type="entry name" value="Beta-AFase-like_GH127_C"/>
</dbReference>
<dbReference type="InterPro" id="IPR008928">
    <property type="entry name" value="6-hairpin_glycosidase_sf"/>
</dbReference>
<evidence type="ECO:0000259" key="3">
    <source>
        <dbReference type="Pfam" id="PF20737"/>
    </source>
</evidence>
<dbReference type="EMBL" id="CP104013">
    <property type="protein sequence ID" value="UYP47950.1"/>
    <property type="molecule type" value="Genomic_DNA"/>
</dbReference>
<dbReference type="PANTHER" id="PTHR43465:SF2">
    <property type="entry name" value="DUF1680 DOMAIN PROTEIN (AFU_ORTHOLOGUE AFUA_1G08910)"/>
    <property type="match status" value="1"/>
</dbReference>
<dbReference type="InterPro" id="IPR049046">
    <property type="entry name" value="Beta-AFase-like_GH127_middle"/>
</dbReference>
<gene>
    <name evidence="4" type="ORF">NEF87_004235</name>
</gene>
<evidence type="ECO:0008006" key="6">
    <source>
        <dbReference type="Google" id="ProtNLM"/>
    </source>
</evidence>
<feature type="domain" description="Non-reducing end beta-L-arabinofuranosidase-like GH127 middle" evidence="2">
    <location>
        <begin position="459"/>
        <end position="576"/>
    </location>
</feature>
<dbReference type="Pfam" id="PF07944">
    <property type="entry name" value="Beta-AFase-like_GH127_cat"/>
    <property type="match status" value="1"/>
</dbReference>
<dbReference type="InterPro" id="IPR049174">
    <property type="entry name" value="Beta-AFase-like"/>
</dbReference>
<organism evidence="4 5">
    <name type="scientific">Candidatus Lokiarchaeum ossiferum</name>
    <dbReference type="NCBI Taxonomy" id="2951803"/>
    <lineage>
        <taxon>Archaea</taxon>
        <taxon>Promethearchaeati</taxon>
        <taxon>Promethearchaeota</taxon>
        <taxon>Promethearchaeia</taxon>
        <taxon>Promethearchaeales</taxon>
        <taxon>Promethearchaeaceae</taxon>
        <taxon>Candidatus Lokiarchaeum</taxon>
    </lineage>
</organism>
<protein>
    <recommendedName>
        <fullName evidence="6">Glycoside hydrolase family 127 protein</fullName>
    </recommendedName>
</protein>
<accession>A0ABY6HWP1</accession>
<keyword evidence="5" id="KW-1185">Reference proteome</keyword>
<dbReference type="InterPro" id="IPR012878">
    <property type="entry name" value="Beta-AFase-like_GH127_cat"/>
</dbReference>